<sequence length="346" mass="37456">MAFLFLLKNTESQYQTNFSISSLIAVRHPMTPSHNISHLCALENFGSNPGALRADIYIPRNFPKNGPLVIVLHGSTQSAEIYNIGSGWSTLADECGIALLFPGQRRSNNPLGSFNWFESVNSQRGAGEPLSISQMIKQVVEEHHVDPSRVFITGMSSGGAMTSVMLATYPEVFAGGAIIAGLPYRSANNMMEAFARMKGFGGPSDKKLNALVRGASKSNGPWPTISIWHGDKDTTVDSSNADAIARQWQKIHQVEGAPTRVETVNGFPRKVWCNRDGRVLIEEYTIAAMGHGTPISAKGIEGLGEPGKYMLDVGISSTRLIANFWGLTQPETAGVTQKIRTTSSCL</sequence>
<accession>A0ABT5L107</accession>
<dbReference type="RefSeq" id="WP_273638915.1">
    <property type="nucleotide sequence ID" value="NZ_JAQQXP010000001.1"/>
</dbReference>
<organism evidence="3 4">
    <name type="scientific">Alteromonas gilva</name>
    <dbReference type="NCBI Taxonomy" id="2987522"/>
    <lineage>
        <taxon>Bacteria</taxon>
        <taxon>Pseudomonadati</taxon>
        <taxon>Pseudomonadota</taxon>
        <taxon>Gammaproteobacteria</taxon>
        <taxon>Alteromonadales</taxon>
        <taxon>Alteromonadaceae</taxon>
        <taxon>Alteromonas/Salinimonas group</taxon>
        <taxon>Alteromonas</taxon>
    </lineage>
</organism>
<dbReference type="InterPro" id="IPR050955">
    <property type="entry name" value="Plant_Biomass_Hydrol_Est"/>
</dbReference>
<dbReference type="NCBIfam" id="TIGR01840">
    <property type="entry name" value="esterase_phb"/>
    <property type="match status" value="1"/>
</dbReference>
<keyword evidence="2" id="KW-0378">Hydrolase</keyword>
<evidence type="ECO:0000313" key="4">
    <source>
        <dbReference type="Proteomes" id="UP001218788"/>
    </source>
</evidence>
<dbReference type="InterPro" id="IPR010126">
    <property type="entry name" value="Esterase_phb"/>
</dbReference>
<dbReference type="Pfam" id="PF10503">
    <property type="entry name" value="Esterase_PHB"/>
    <property type="match status" value="1"/>
</dbReference>
<name>A0ABT5L107_9ALTE</name>
<evidence type="ECO:0000256" key="2">
    <source>
        <dbReference type="ARBA" id="ARBA00022801"/>
    </source>
</evidence>
<reference evidence="3 4" key="1">
    <citation type="submission" date="2022-10" db="EMBL/GenBank/DDBJ databases">
        <title>Alteromonas sp. chi3 Genome sequencing.</title>
        <authorList>
            <person name="Park S."/>
        </authorList>
    </citation>
    <scope>NUCLEOTIDE SEQUENCE [LARGE SCALE GENOMIC DNA]</scope>
    <source>
        <strain evidence="4">chi3</strain>
    </source>
</reference>
<evidence type="ECO:0000313" key="3">
    <source>
        <dbReference type="EMBL" id="MDC8830156.1"/>
    </source>
</evidence>
<comment type="caution">
    <text evidence="3">The sequence shown here is derived from an EMBL/GenBank/DDBJ whole genome shotgun (WGS) entry which is preliminary data.</text>
</comment>
<gene>
    <name evidence="3" type="ORF">OIK42_05200</name>
</gene>
<keyword evidence="4" id="KW-1185">Reference proteome</keyword>
<dbReference type="PANTHER" id="PTHR43037:SF1">
    <property type="entry name" value="BLL1128 PROTEIN"/>
    <property type="match status" value="1"/>
</dbReference>
<dbReference type="EMBL" id="JAQQXP010000001">
    <property type="protein sequence ID" value="MDC8830156.1"/>
    <property type="molecule type" value="Genomic_DNA"/>
</dbReference>
<evidence type="ECO:0000256" key="1">
    <source>
        <dbReference type="ARBA" id="ARBA00022729"/>
    </source>
</evidence>
<dbReference type="PANTHER" id="PTHR43037">
    <property type="entry name" value="UNNAMED PRODUCT-RELATED"/>
    <property type="match status" value="1"/>
</dbReference>
<dbReference type="Proteomes" id="UP001218788">
    <property type="component" value="Unassembled WGS sequence"/>
</dbReference>
<dbReference type="Gene3D" id="3.40.50.1820">
    <property type="entry name" value="alpha/beta hydrolase"/>
    <property type="match status" value="1"/>
</dbReference>
<proteinExistence type="predicted"/>
<keyword evidence="1" id="KW-0732">Signal</keyword>
<dbReference type="InterPro" id="IPR029058">
    <property type="entry name" value="AB_hydrolase_fold"/>
</dbReference>
<dbReference type="SUPFAM" id="SSF53474">
    <property type="entry name" value="alpha/beta-Hydrolases"/>
    <property type="match status" value="2"/>
</dbReference>
<protein>
    <submittedName>
        <fullName evidence="3">PHB depolymerase family esterase</fullName>
    </submittedName>
</protein>